<feature type="region of interest" description="Disordered" evidence="1">
    <location>
        <begin position="57"/>
        <end position="81"/>
    </location>
</feature>
<proteinExistence type="predicted"/>
<comment type="caution">
    <text evidence="2">The sequence shown here is derived from an EMBL/GenBank/DDBJ whole genome shotgun (WGS) entry which is preliminary data.</text>
</comment>
<dbReference type="Proteomes" id="UP000031036">
    <property type="component" value="Unassembled WGS sequence"/>
</dbReference>
<dbReference type="AlphaFoldDB" id="A0A0B2VXK0"/>
<organism evidence="2 3">
    <name type="scientific">Toxocara canis</name>
    <name type="common">Canine roundworm</name>
    <dbReference type="NCBI Taxonomy" id="6265"/>
    <lineage>
        <taxon>Eukaryota</taxon>
        <taxon>Metazoa</taxon>
        <taxon>Ecdysozoa</taxon>
        <taxon>Nematoda</taxon>
        <taxon>Chromadorea</taxon>
        <taxon>Rhabditida</taxon>
        <taxon>Spirurina</taxon>
        <taxon>Ascaridomorpha</taxon>
        <taxon>Ascaridoidea</taxon>
        <taxon>Toxocaridae</taxon>
        <taxon>Toxocara</taxon>
    </lineage>
</organism>
<gene>
    <name evidence="2" type="ORF">Tcan_17832</name>
</gene>
<name>A0A0B2VXK0_TOXCA</name>
<sequence>MNERLLTPLFNSCFFFENAECDSASEPSKPLIHAHIPSRVGRHLIAGSRRLETLLNVHPEKYRSRSNRPTRSTTPVQLQQNRSRSVDYLKMLFVRKRDRMMFAISQPPRKLSGATLGAKTRKNILKKLLKKPKH</sequence>
<accession>A0A0B2VXK0</accession>
<evidence type="ECO:0000256" key="1">
    <source>
        <dbReference type="SAM" id="MobiDB-lite"/>
    </source>
</evidence>
<keyword evidence="3" id="KW-1185">Reference proteome</keyword>
<evidence type="ECO:0000313" key="3">
    <source>
        <dbReference type="Proteomes" id="UP000031036"/>
    </source>
</evidence>
<dbReference type="EMBL" id="JPKZ01000646">
    <property type="protein sequence ID" value="KHN86077.1"/>
    <property type="molecule type" value="Genomic_DNA"/>
</dbReference>
<protein>
    <submittedName>
        <fullName evidence="2">Uncharacterized protein</fullName>
    </submittedName>
</protein>
<reference evidence="2 3" key="1">
    <citation type="submission" date="2014-11" db="EMBL/GenBank/DDBJ databases">
        <title>Genetic blueprint of the zoonotic pathogen Toxocara canis.</title>
        <authorList>
            <person name="Zhu X.-Q."/>
            <person name="Korhonen P.K."/>
            <person name="Cai H."/>
            <person name="Young N.D."/>
            <person name="Nejsum P."/>
            <person name="von Samson-Himmelstjerna G."/>
            <person name="Boag P.R."/>
            <person name="Tan P."/>
            <person name="Li Q."/>
            <person name="Min J."/>
            <person name="Yang Y."/>
            <person name="Wang X."/>
            <person name="Fang X."/>
            <person name="Hall R.S."/>
            <person name="Hofmann A."/>
            <person name="Sternberg P.W."/>
            <person name="Jex A.R."/>
            <person name="Gasser R.B."/>
        </authorList>
    </citation>
    <scope>NUCLEOTIDE SEQUENCE [LARGE SCALE GENOMIC DNA]</scope>
    <source>
        <strain evidence="2">PN_DK_2014</strain>
    </source>
</reference>
<evidence type="ECO:0000313" key="2">
    <source>
        <dbReference type="EMBL" id="KHN86077.1"/>
    </source>
</evidence>